<protein>
    <recommendedName>
        <fullName evidence="1">Integrase catalytic domain-containing protein</fullName>
    </recommendedName>
</protein>
<evidence type="ECO:0000313" key="2">
    <source>
        <dbReference type="EMBL" id="KAE8291512.1"/>
    </source>
</evidence>
<feature type="domain" description="Integrase catalytic" evidence="1">
    <location>
        <begin position="78"/>
        <end position="144"/>
    </location>
</feature>
<dbReference type="Gene3D" id="3.30.420.10">
    <property type="entry name" value="Ribonuclease H-like superfamily/Ribonuclease H"/>
    <property type="match status" value="1"/>
</dbReference>
<dbReference type="InterPro" id="IPR001584">
    <property type="entry name" value="Integrase_cat-core"/>
</dbReference>
<evidence type="ECO:0000259" key="1">
    <source>
        <dbReference type="PROSITE" id="PS50994"/>
    </source>
</evidence>
<dbReference type="InterPro" id="IPR050951">
    <property type="entry name" value="Retrovirus_Pol_polyprotein"/>
</dbReference>
<dbReference type="GO" id="GO:0003676">
    <property type="term" value="F:nucleic acid binding"/>
    <property type="evidence" value="ECO:0007669"/>
    <property type="project" value="InterPro"/>
</dbReference>
<comment type="caution">
    <text evidence="2">The sequence shown here is derived from an EMBL/GenBank/DDBJ whole genome shotgun (WGS) entry which is preliminary data.</text>
</comment>
<accession>A0A6G0IJS7</accession>
<dbReference type="EMBL" id="REGW02000009">
    <property type="protein sequence ID" value="KAE8291512.1"/>
    <property type="molecule type" value="Genomic_DNA"/>
</dbReference>
<proteinExistence type="predicted"/>
<dbReference type="PROSITE" id="PS50994">
    <property type="entry name" value="INTEGRASE"/>
    <property type="match status" value="1"/>
</dbReference>
<evidence type="ECO:0000313" key="3">
    <source>
        <dbReference type="Proteomes" id="UP000424527"/>
    </source>
</evidence>
<reference evidence="2 3" key="1">
    <citation type="submission" date="2019-07" db="EMBL/GenBank/DDBJ databases">
        <title>Chromosome genome assembly for large yellow croaker.</title>
        <authorList>
            <person name="Xiao S."/>
        </authorList>
    </citation>
    <scope>NUCLEOTIDE SEQUENCE [LARGE SCALE GENOMIC DNA]</scope>
    <source>
        <strain evidence="2">JMULYC20181020</strain>
        <tissue evidence="2">Muscle</tissue>
    </source>
</reference>
<dbReference type="GO" id="GO:0015074">
    <property type="term" value="P:DNA integration"/>
    <property type="evidence" value="ECO:0007669"/>
    <property type="project" value="InterPro"/>
</dbReference>
<sequence length="175" mass="19938">MSVNLIMEHLPASEQRLVQIRTAQDADDVCKRLKNMVQTGWPRSRKALPPQLQLYWQYQHNLLVVDGLLMKDDRLVISVTMQEEMLHNMRVTKESQKTVVTDNGPQFSAVEFVAFARDYDFTHTTSSPRYPQSDREAERTVKSLLKKGEDPHKALMAYKATPLSHGSSLAQLLGA</sequence>
<dbReference type="PANTHER" id="PTHR37984">
    <property type="entry name" value="PROTEIN CBG26694"/>
    <property type="match status" value="1"/>
</dbReference>
<dbReference type="PANTHER" id="PTHR37984:SF9">
    <property type="entry name" value="INTEGRASE CATALYTIC DOMAIN-CONTAINING PROTEIN"/>
    <property type="match status" value="1"/>
</dbReference>
<dbReference type="InterPro" id="IPR012337">
    <property type="entry name" value="RNaseH-like_sf"/>
</dbReference>
<dbReference type="Proteomes" id="UP000424527">
    <property type="component" value="Unassembled WGS sequence"/>
</dbReference>
<dbReference type="AlphaFoldDB" id="A0A6G0IJS7"/>
<gene>
    <name evidence="2" type="ORF">D5F01_LYC08862</name>
</gene>
<organism evidence="2 3">
    <name type="scientific">Larimichthys crocea</name>
    <name type="common">Large yellow croaker</name>
    <name type="synonym">Pseudosciaena crocea</name>
    <dbReference type="NCBI Taxonomy" id="215358"/>
    <lineage>
        <taxon>Eukaryota</taxon>
        <taxon>Metazoa</taxon>
        <taxon>Chordata</taxon>
        <taxon>Craniata</taxon>
        <taxon>Vertebrata</taxon>
        <taxon>Euteleostomi</taxon>
        <taxon>Actinopterygii</taxon>
        <taxon>Neopterygii</taxon>
        <taxon>Teleostei</taxon>
        <taxon>Neoteleostei</taxon>
        <taxon>Acanthomorphata</taxon>
        <taxon>Eupercaria</taxon>
        <taxon>Sciaenidae</taxon>
        <taxon>Larimichthys</taxon>
    </lineage>
</organism>
<keyword evidence="3" id="KW-1185">Reference proteome</keyword>
<dbReference type="InterPro" id="IPR036397">
    <property type="entry name" value="RNaseH_sf"/>
</dbReference>
<dbReference type="SUPFAM" id="SSF53098">
    <property type="entry name" value="Ribonuclease H-like"/>
    <property type="match status" value="1"/>
</dbReference>
<name>A0A6G0IJS7_LARCR</name>